<dbReference type="KEGG" id="pcor:KS4_19830"/>
<accession>A0A517YUK0</accession>
<protein>
    <submittedName>
        <fullName evidence="1">Uncharacterized protein</fullName>
    </submittedName>
</protein>
<name>A0A517YUK0_9BACT</name>
<keyword evidence="2" id="KW-1185">Reference proteome</keyword>
<evidence type="ECO:0000313" key="1">
    <source>
        <dbReference type="EMBL" id="QDU33923.1"/>
    </source>
</evidence>
<dbReference type="RefSeq" id="WP_145077360.1">
    <property type="nucleotide sequence ID" value="NZ_CP036425.1"/>
</dbReference>
<evidence type="ECO:0000313" key="2">
    <source>
        <dbReference type="Proteomes" id="UP000317369"/>
    </source>
</evidence>
<sequence length="160" mass="18052">MSAVLSDDLQKQLEACEHIKATHWRPEMRLAEVELKNGKIIQCVFVCESDIRQQNDGYNLPWTPLALGHIKSIRKSKYAVPAQVQQRVNVMKGRMWSGEVAFSVKMQDGTVVDLACNKRDMWCFAELPEGYDWDMADEVVETSNASVTPDLIASSVCLMS</sequence>
<organism evidence="1 2">
    <name type="scientific">Poriferisphaera corsica</name>
    <dbReference type="NCBI Taxonomy" id="2528020"/>
    <lineage>
        <taxon>Bacteria</taxon>
        <taxon>Pseudomonadati</taxon>
        <taxon>Planctomycetota</taxon>
        <taxon>Phycisphaerae</taxon>
        <taxon>Phycisphaerales</taxon>
        <taxon>Phycisphaeraceae</taxon>
        <taxon>Poriferisphaera</taxon>
    </lineage>
</organism>
<reference evidence="1 2" key="1">
    <citation type="submission" date="2019-02" db="EMBL/GenBank/DDBJ databases">
        <title>Deep-cultivation of Planctomycetes and their phenomic and genomic characterization uncovers novel biology.</title>
        <authorList>
            <person name="Wiegand S."/>
            <person name="Jogler M."/>
            <person name="Boedeker C."/>
            <person name="Pinto D."/>
            <person name="Vollmers J."/>
            <person name="Rivas-Marin E."/>
            <person name="Kohn T."/>
            <person name="Peeters S.H."/>
            <person name="Heuer A."/>
            <person name="Rast P."/>
            <person name="Oberbeckmann S."/>
            <person name="Bunk B."/>
            <person name="Jeske O."/>
            <person name="Meyerdierks A."/>
            <person name="Storesund J.E."/>
            <person name="Kallscheuer N."/>
            <person name="Luecker S."/>
            <person name="Lage O.M."/>
            <person name="Pohl T."/>
            <person name="Merkel B.J."/>
            <person name="Hornburger P."/>
            <person name="Mueller R.-W."/>
            <person name="Bruemmer F."/>
            <person name="Labrenz M."/>
            <person name="Spormann A.M."/>
            <person name="Op den Camp H."/>
            <person name="Overmann J."/>
            <person name="Amann R."/>
            <person name="Jetten M.S.M."/>
            <person name="Mascher T."/>
            <person name="Medema M.H."/>
            <person name="Devos D.P."/>
            <person name="Kaster A.-K."/>
            <person name="Ovreas L."/>
            <person name="Rohde M."/>
            <person name="Galperin M.Y."/>
            <person name="Jogler C."/>
        </authorList>
    </citation>
    <scope>NUCLEOTIDE SEQUENCE [LARGE SCALE GENOMIC DNA]</scope>
    <source>
        <strain evidence="1 2">KS4</strain>
    </source>
</reference>
<dbReference type="AlphaFoldDB" id="A0A517YUK0"/>
<proteinExistence type="predicted"/>
<dbReference type="Proteomes" id="UP000317369">
    <property type="component" value="Chromosome"/>
</dbReference>
<dbReference type="EMBL" id="CP036425">
    <property type="protein sequence ID" value="QDU33923.1"/>
    <property type="molecule type" value="Genomic_DNA"/>
</dbReference>
<gene>
    <name evidence="1" type="ORF">KS4_19830</name>
</gene>